<dbReference type="EMBL" id="BQKM01000003">
    <property type="protein sequence ID" value="GJN51981.1"/>
    <property type="molecule type" value="Genomic_DNA"/>
</dbReference>
<evidence type="ECO:0000313" key="4">
    <source>
        <dbReference type="Proteomes" id="UP000509383"/>
    </source>
</evidence>
<evidence type="ECO:0000256" key="1">
    <source>
        <dbReference type="SAM" id="SignalP"/>
    </source>
</evidence>
<dbReference type="Proteomes" id="UP001054892">
    <property type="component" value="Unassembled WGS sequence"/>
</dbReference>
<keyword evidence="5" id="KW-1185">Reference proteome</keyword>
<accession>A0A6J4E4X1</accession>
<reference evidence="2 4" key="1">
    <citation type="submission" date="2020-05" db="EMBL/GenBank/DDBJ databases">
        <title>Characterization of novel class B3 metallo-beta-lactamase from novel Pseudomonas species.</title>
        <authorList>
            <person name="Yamada K."/>
            <person name="Aoki K."/>
            <person name="Ishii Y."/>
        </authorList>
    </citation>
    <scope>NUCLEOTIDE SEQUENCE [LARGE SCALE GENOMIC DNA]</scope>
    <source>
        <strain evidence="2 4">TUM18999</strain>
        <strain evidence="3 5">TUM20286</strain>
    </source>
</reference>
<evidence type="ECO:0000313" key="2">
    <source>
        <dbReference type="EMBL" id="BCG24660.1"/>
    </source>
</evidence>
<sequence>MSRFLRLVLRLALFAALCGPGVASALDIYRGTLGKQSITLVTDYQNRIIRGLYFYDRYRTPIRLKPVFSSNEPHGTAMDELDTAGLPAARIRFTTSGYFKQDATLNGTWTDYRTGKSLPIQMKHVARLSSDEAWPGATVEVPQAASTERFYFQVPLARDGAPATAIEVYAKKTGKRVQSLSLPGCRNEGLETVQLALEQGITQLRVGKRQRCAGVAFAWDERTGQFEPLR</sequence>
<evidence type="ECO:0000313" key="5">
    <source>
        <dbReference type="Proteomes" id="UP001054892"/>
    </source>
</evidence>
<keyword evidence="1" id="KW-0732">Signal</keyword>
<dbReference type="AlphaFoldDB" id="A0A6J4E4X1"/>
<dbReference type="EMBL" id="AP023189">
    <property type="protein sequence ID" value="BCG24660.1"/>
    <property type="molecule type" value="Genomic_DNA"/>
</dbReference>
<feature type="signal peptide" evidence="1">
    <location>
        <begin position="1"/>
        <end position="25"/>
    </location>
</feature>
<dbReference type="KEGG" id="ptw:TUM18999_28510"/>
<proteinExistence type="predicted"/>
<feature type="chain" id="PRO_5027074908" description="DUF3108 domain-containing protein" evidence="1">
    <location>
        <begin position="26"/>
        <end position="230"/>
    </location>
</feature>
<evidence type="ECO:0008006" key="6">
    <source>
        <dbReference type="Google" id="ProtNLM"/>
    </source>
</evidence>
<dbReference type="Proteomes" id="UP000509383">
    <property type="component" value="Chromosome"/>
</dbReference>
<evidence type="ECO:0000313" key="3">
    <source>
        <dbReference type="EMBL" id="GJN51981.1"/>
    </source>
</evidence>
<protein>
    <recommendedName>
        <fullName evidence="6">DUF3108 domain-containing protein</fullName>
    </recommendedName>
</protein>
<name>A0A6J4E4X1_9PSED</name>
<dbReference type="RefSeq" id="WP_173175779.1">
    <property type="nucleotide sequence ID" value="NZ_AP023189.1"/>
</dbReference>
<organism evidence="2 4">
    <name type="scientific">Pseudomonas tohonis</name>
    <dbReference type="NCBI Taxonomy" id="2725477"/>
    <lineage>
        <taxon>Bacteria</taxon>
        <taxon>Pseudomonadati</taxon>
        <taxon>Pseudomonadota</taxon>
        <taxon>Gammaproteobacteria</taxon>
        <taxon>Pseudomonadales</taxon>
        <taxon>Pseudomonadaceae</taxon>
        <taxon>Pseudomonas</taxon>
    </lineage>
</organism>
<gene>
    <name evidence="2" type="ORF">TUM18999_28510</name>
    <name evidence="3" type="ORF">TUM20286_17330</name>
</gene>